<dbReference type="EMBL" id="JYDL01000102">
    <property type="protein sequence ID" value="KRX16674.1"/>
    <property type="molecule type" value="Genomic_DNA"/>
</dbReference>
<dbReference type="AlphaFoldDB" id="A0A0V0RQF0"/>
<sequence length="97" mass="10788">MQTNNDEALFNDLTDGRVNFSSNPSVYNAERRMPFNCSRCAFVMSMMDGGGGGVDDENLSLMKLHSKAQSLLSCAQMEKIDLESSGRLRNEFCSHNN</sequence>
<protein>
    <submittedName>
        <fullName evidence="1">Uncharacterized protein</fullName>
    </submittedName>
</protein>
<keyword evidence="2" id="KW-1185">Reference proteome</keyword>
<reference evidence="1 2" key="1">
    <citation type="submission" date="2015-01" db="EMBL/GenBank/DDBJ databases">
        <title>Evolution of Trichinella species and genotypes.</title>
        <authorList>
            <person name="Korhonen P.K."/>
            <person name="Edoardo P."/>
            <person name="Giuseppe L.R."/>
            <person name="Gasser R.B."/>
        </authorList>
    </citation>
    <scope>NUCLEOTIDE SEQUENCE [LARGE SCALE GENOMIC DNA]</scope>
    <source>
        <strain evidence="1">ISS37</strain>
    </source>
</reference>
<dbReference type="Proteomes" id="UP000054630">
    <property type="component" value="Unassembled WGS sequence"/>
</dbReference>
<evidence type="ECO:0000313" key="2">
    <source>
        <dbReference type="Proteomes" id="UP000054630"/>
    </source>
</evidence>
<organism evidence="1 2">
    <name type="scientific">Trichinella nelsoni</name>
    <dbReference type="NCBI Taxonomy" id="6336"/>
    <lineage>
        <taxon>Eukaryota</taxon>
        <taxon>Metazoa</taxon>
        <taxon>Ecdysozoa</taxon>
        <taxon>Nematoda</taxon>
        <taxon>Enoplea</taxon>
        <taxon>Dorylaimia</taxon>
        <taxon>Trichinellida</taxon>
        <taxon>Trichinellidae</taxon>
        <taxon>Trichinella</taxon>
    </lineage>
</organism>
<name>A0A0V0RQF0_9BILA</name>
<proteinExistence type="predicted"/>
<accession>A0A0V0RQF0</accession>
<evidence type="ECO:0000313" key="1">
    <source>
        <dbReference type="EMBL" id="KRX16674.1"/>
    </source>
</evidence>
<comment type="caution">
    <text evidence="1">The sequence shown here is derived from an EMBL/GenBank/DDBJ whole genome shotgun (WGS) entry which is preliminary data.</text>
</comment>
<gene>
    <name evidence="1" type="ORF">T07_12909</name>
</gene>